<evidence type="ECO:0000256" key="1">
    <source>
        <dbReference type="ARBA" id="ARBA00004571"/>
    </source>
</evidence>
<keyword evidence="8" id="KW-0406">Ion transport</keyword>
<dbReference type="KEGG" id="mtw:CQW49_00160"/>
<keyword evidence="7" id="KW-0408">Iron</keyword>
<keyword evidence="6" id="KW-0732">Signal</keyword>
<evidence type="ECO:0000256" key="5">
    <source>
        <dbReference type="ARBA" id="ARBA00022692"/>
    </source>
</evidence>
<keyword evidence="12" id="KW-1185">Reference proteome</keyword>
<dbReference type="PANTHER" id="PTHR32552:SF68">
    <property type="entry name" value="FERRICHROME OUTER MEMBRANE TRANSPORTER_PHAGE RECEPTOR"/>
    <property type="match status" value="1"/>
</dbReference>
<evidence type="ECO:0000256" key="3">
    <source>
        <dbReference type="ARBA" id="ARBA00022452"/>
    </source>
</evidence>
<evidence type="ECO:0000313" key="12">
    <source>
        <dbReference type="Proteomes" id="UP000230709"/>
    </source>
</evidence>
<name>A0A2D2CUZ5_METT3</name>
<keyword evidence="4" id="KW-0410">Iron transport</keyword>
<proteinExistence type="predicted"/>
<dbReference type="Proteomes" id="UP000230709">
    <property type="component" value="Chromosome"/>
</dbReference>
<dbReference type="PANTHER" id="PTHR32552">
    <property type="entry name" value="FERRICHROME IRON RECEPTOR-RELATED"/>
    <property type="match status" value="1"/>
</dbReference>
<evidence type="ECO:0000256" key="7">
    <source>
        <dbReference type="ARBA" id="ARBA00023004"/>
    </source>
</evidence>
<gene>
    <name evidence="11" type="ORF">CQW49_00160</name>
</gene>
<dbReference type="InterPro" id="IPR039426">
    <property type="entry name" value="TonB-dep_rcpt-like"/>
</dbReference>
<evidence type="ECO:0000313" key="11">
    <source>
        <dbReference type="EMBL" id="ATQ66479.1"/>
    </source>
</evidence>
<dbReference type="Gene3D" id="2.40.170.20">
    <property type="entry name" value="TonB-dependent receptor, beta-barrel domain"/>
    <property type="match status" value="1"/>
</dbReference>
<reference evidence="12" key="1">
    <citation type="submission" date="2017-10" db="EMBL/GenBank/DDBJ databases">
        <title>Completed PacBio SMRT sequence of Methylosinus trichosporium OB3b reveals presence of a third large plasmid.</title>
        <authorList>
            <person name="Charles T.C."/>
            <person name="Lynch M.D.J."/>
            <person name="Heil J.R."/>
            <person name="Cheng J."/>
        </authorList>
    </citation>
    <scope>NUCLEOTIDE SEQUENCE [LARGE SCALE GENOMIC DNA]</scope>
    <source>
        <strain evidence="12">OB3b</strain>
    </source>
</reference>
<evidence type="ECO:0000256" key="8">
    <source>
        <dbReference type="ARBA" id="ARBA00023065"/>
    </source>
</evidence>
<evidence type="ECO:0000256" key="4">
    <source>
        <dbReference type="ARBA" id="ARBA00022496"/>
    </source>
</evidence>
<dbReference type="STRING" id="595536.GCA_000178815_00911"/>
<keyword evidence="10" id="KW-0998">Cell outer membrane</keyword>
<organism evidence="11 12">
    <name type="scientific">Methylosinus trichosporium (strain ATCC 35070 / NCIMB 11131 / UNIQEM 75 / OB3b)</name>
    <dbReference type="NCBI Taxonomy" id="595536"/>
    <lineage>
        <taxon>Bacteria</taxon>
        <taxon>Pseudomonadati</taxon>
        <taxon>Pseudomonadota</taxon>
        <taxon>Alphaproteobacteria</taxon>
        <taxon>Hyphomicrobiales</taxon>
        <taxon>Methylocystaceae</taxon>
        <taxon>Methylosinus</taxon>
    </lineage>
</organism>
<evidence type="ECO:0008006" key="13">
    <source>
        <dbReference type="Google" id="ProtNLM"/>
    </source>
</evidence>
<dbReference type="InterPro" id="IPR036942">
    <property type="entry name" value="Beta-barrel_TonB_sf"/>
</dbReference>
<dbReference type="AlphaFoldDB" id="A0A2D2CUZ5"/>
<evidence type="ECO:0000256" key="10">
    <source>
        <dbReference type="ARBA" id="ARBA00023237"/>
    </source>
</evidence>
<evidence type="ECO:0000256" key="6">
    <source>
        <dbReference type="ARBA" id="ARBA00022729"/>
    </source>
</evidence>
<dbReference type="GO" id="GO:0009279">
    <property type="term" value="C:cell outer membrane"/>
    <property type="evidence" value="ECO:0007669"/>
    <property type="project" value="UniProtKB-SubCell"/>
</dbReference>
<keyword evidence="5" id="KW-0812">Transmembrane</keyword>
<dbReference type="GO" id="GO:0015344">
    <property type="term" value="F:siderophore uptake transmembrane transporter activity"/>
    <property type="evidence" value="ECO:0007669"/>
    <property type="project" value="TreeGrafter"/>
</dbReference>
<evidence type="ECO:0000256" key="9">
    <source>
        <dbReference type="ARBA" id="ARBA00023136"/>
    </source>
</evidence>
<keyword evidence="2" id="KW-0813">Transport</keyword>
<dbReference type="RefSeq" id="WP_024749420.1">
    <property type="nucleotide sequence ID" value="NZ_ADVE02000001.1"/>
</dbReference>
<sequence length="111" mass="12519">MEQQIGSFAFYRTTLDFGGPVSAGDGLFYRFDMAYENAGSFIDFAQNERVFIAPKLRWEIDAATQITFDFHYLNTRDPFINGIPVFGSPPRIPTCPAPPTSMTRLARASRK</sequence>
<dbReference type="SUPFAM" id="SSF56935">
    <property type="entry name" value="Porins"/>
    <property type="match status" value="1"/>
</dbReference>
<evidence type="ECO:0000256" key="2">
    <source>
        <dbReference type="ARBA" id="ARBA00022448"/>
    </source>
</evidence>
<keyword evidence="3" id="KW-1134">Transmembrane beta strand</keyword>
<dbReference type="EMBL" id="CP023737">
    <property type="protein sequence ID" value="ATQ66479.1"/>
    <property type="molecule type" value="Genomic_DNA"/>
</dbReference>
<comment type="subcellular location">
    <subcellularLocation>
        <location evidence="1">Cell outer membrane</location>
        <topology evidence="1">Multi-pass membrane protein</topology>
    </subcellularLocation>
</comment>
<protein>
    <recommendedName>
        <fullName evidence="13">TonB-dependent receptor-like beta-barrel domain-containing protein</fullName>
    </recommendedName>
</protein>
<accession>A0A2D2CUZ5</accession>
<keyword evidence="9" id="KW-0472">Membrane</keyword>